<keyword evidence="1" id="KW-0812">Transmembrane</keyword>
<dbReference type="AlphaFoldDB" id="A0A017TE98"/>
<keyword evidence="3" id="KW-1185">Reference proteome</keyword>
<sequence>MIYGWDPDVPPPDGYALDSNVNAYLIGVGLGLLTAGWLTSALVGSLASDATDADLGGHSAADWTPLYFPVVGPFIALGTLEPDPAAAGLLIADGVIQAGGAIGILWGALNRRYKVVRERQGLVHVTPVAGPSFRGLSALGRF</sequence>
<evidence type="ECO:0000256" key="1">
    <source>
        <dbReference type="SAM" id="Phobius"/>
    </source>
</evidence>
<feature type="transmembrane region" description="Helical" evidence="1">
    <location>
        <begin position="23"/>
        <end position="48"/>
    </location>
</feature>
<feature type="transmembrane region" description="Helical" evidence="1">
    <location>
        <begin position="86"/>
        <end position="109"/>
    </location>
</feature>
<proteinExistence type="predicted"/>
<accession>A0A017TE98</accession>
<gene>
    <name evidence="2" type="ORF">CAP_0624</name>
</gene>
<comment type="caution">
    <text evidence="2">The sequence shown here is derived from an EMBL/GenBank/DDBJ whole genome shotgun (WGS) entry which is preliminary data.</text>
</comment>
<dbReference type="EMBL" id="ASRX01000011">
    <property type="protein sequence ID" value="EYF07145.1"/>
    <property type="molecule type" value="Genomic_DNA"/>
</dbReference>
<evidence type="ECO:0000313" key="2">
    <source>
        <dbReference type="EMBL" id="EYF07145.1"/>
    </source>
</evidence>
<name>A0A017TE98_9BACT</name>
<keyword evidence="1" id="KW-1133">Transmembrane helix</keyword>
<feature type="transmembrane region" description="Helical" evidence="1">
    <location>
        <begin position="60"/>
        <end position="80"/>
    </location>
</feature>
<keyword evidence="1" id="KW-0472">Membrane</keyword>
<protein>
    <submittedName>
        <fullName evidence="2">Uncharacterized protein</fullName>
    </submittedName>
</protein>
<reference evidence="2 3" key="1">
    <citation type="submission" date="2013-05" db="EMBL/GenBank/DDBJ databases">
        <title>Genome assembly of Chondromyces apiculatus DSM 436.</title>
        <authorList>
            <person name="Sharma G."/>
            <person name="Khatri I."/>
            <person name="Kaur C."/>
            <person name="Mayilraj S."/>
            <person name="Subramanian S."/>
        </authorList>
    </citation>
    <scope>NUCLEOTIDE SEQUENCE [LARGE SCALE GENOMIC DNA]</scope>
    <source>
        <strain evidence="2 3">DSM 436</strain>
    </source>
</reference>
<organism evidence="2 3">
    <name type="scientific">Chondromyces apiculatus DSM 436</name>
    <dbReference type="NCBI Taxonomy" id="1192034"/>
    <lineage>
        <taxon>Bacteria</taxon>
        <taxon>Pseudomonadati</taxon>
        <taxon>Myxococcota</taxon>
        <taxon>Polyangia</taxon>
        <taxon>Polyangiales</taxon>
        <taxon>Polyangiaceae</taxon>
        <taxon>Chondromyces</taxon>
    </lineage>
</organism>
<dbReference type="Proteomes" id="UP000019678">
    <property type="component" value="Unassembled WGS sequence"/>
</dbReference>
<evidence type="ECO:0000313" key="3">
    <source>
        <dbReference type="Proteomes" id="UP000019678"/>
    </source>
</evidence>
<dbReference type="STRING" id="1192034.CAP_0624"/>